<dbReference type="InterPro" id="IPR010982">
    <property type="entry name" value="Lambda_DNA-bd_dom_sf"/>
</dbReference>
<reference evidence="1 2" key="1">
    <citation type="submission" date="2024-10" db="EMBL/GenBank/DDBJ databases">
        <title>The Natural Products Discovery Center: Release of the First 8490 Sequenced Strains for Exploring Actinobacteria Biosynthetic Diversity.</title>
        <authorList>
            <person name="Kalkreuter E."/>
            <person name="Kautsar S.A."/>
            <person name="Yang D."/>
            <person name="Bader C.D."/>
            <person name="Teijaro C.N."/>
            <person name="Fluegel L."/>
            <person name="Davis C.M."/>
            <person name="Simpson J.R."/>
            <person name="Lauterbach L."/>
            <person name="Steele A.D."/>
            <person name="Gui C."/>
            <person name="Meng S."/>
            <person name="Li G."/>
            <person name="Viehrig K."/>
            <person name="Ye F."/>
            <person name="Su P."/>
            <person name="Kiefer A.F."/>
            <person name="Nichols A."/>
            <person name="Cepeda A.J."/>
            <person name="Yan W."/>
            <person name="Fan B."/>
            <person name="Jiang Y."/>
            <person name="Adhikari A."/>
            <person name="Zheng C.-J."/>
            <person name="Schuster L."/>
            <person name="Cowan T.M."/>
            <person name="Smanski M.J."/>
            <person name="Chevrette M.G."/>
            <person name="De Carvalho L.P.S."/>
            <person name="Shen B."/>
        </authorList>
    </citation>
    <scope>NUCLEOTIDE SEQUENCE [LARGE SCALE GENOMIC DNA]</scope>
    <source>
        <strain evidence="1 2">NPDC001650</strain>
    </source>
</reference>
<protein>
    <submittedName>
        <fullName evidence="1">Helix-turn-helix transcriptional regulator</fullName>
    </submittedName>
</protein>
<name>A0ABW6UAG5_9ACTN</name>
<dbReference type="InterPro" id="IPR001387">
    <property type="entry name" value="Cro/C1-type_HTH"/>
</dbReference>
<comment type="caution">
    <text evidence="1">The sequence shown here is derived from an EMBL/GenBank/DDBJ whole genome shotgun (WGS) entry which is preliminary data.</text>
</comment>
<keyword evidence="2" id="KW-1185">Reference proteome</keyword>
<dbReference type="CDD" id="cd00093">
    <property type="entry name" value="HTH_XRE"/>
    <property type="match status" value="1"/>
</dbReference>
<dbReference type="RefSeq" id="WP_388634040.1">
    <property type="nucleotide sequence ID" value="NZ_JBIAUT010000018.1"/>
</dbReference>
<organism evidence="1 2">
    <name type="scientific">Streptomyces nondiastaticus</name>
    <dbReference type="NCBI Taxonomy" id="3154512"/>
    <lineage>
        <taxon>Bacteria</taxon>
        <taxon>Bacillati</taxon>
        <taxon>Actinomycetota</taxon>
        <taxon>Actinomycetes</taxon>
        <taxon>Kitasatosporales</taxon>
        <taxon>Streptomycetaceae</taxon>
        <taxon>Streptomyces</taxon>
    </lineage>
</organism>
<dbReference type="Gene3D" id="1.10.260.40">
    <property type="entry name" value="lambda repressor-like DNA-binding domains"/>
    <property type="match status" value="1"/>
</dbReference>
<dbReference type="EMBL" id="JBIAUT010000018">
    <property type="protein sequence ID" value="MFF4220948.1"/>
    <property type="molecule type" value="Genomic_DNA"/>
</dbReference>
<gene>
    <name evidence="1" type="ORF">ACFYZM_32390</name>
</gene>
<proteinExistence type="predicted"/>
<evidence type="ECO:0000313" key="2">
    <source>
        <dbReference type="Proteomes" id="UP001602123"/>
    </source>
</evidence>
<dbReference type="SUPFAM" id="SSF47413">
    <property type="entry name" value="lambda repressor-like DNA-binding domains"/>
    <property type="match status" value="1"/>
</dbReference>
<dbReference type="Proteomes" id="UP001602123">
    <property type="component" value="Unassembled WGS sequence"/>
</dbReference>
<sequence length="249" mass="27903">MHCTENMSDVVAEQIRRHRTRLGINREQLAEECARLGAPELTYAAITNIETGRRDKAGKRRREVTIDELMTFAYALSVPPLLLMLPLGSVDAVPSPARWGGQHPRTLWKWATGEEPPTFLGPEGRPVADDSKIADDDNLDRFEVWQQVSLPTEVYRSHDAALNALKKASGRHDFAVERHGADAKQTRQARQEYLDALSGLAGALNEMSTLGLRLSAYSRKWVDDMKRFELLDRPEAVKVFEPGSRVGEA</sequence>
<accession>A0ABW6UAG5</accession>
<evidence type="ECO:0000313" key="1">
    <source>
        <dbReference type="EMBL" id="MFF4220948.1"/>
    </source>
</evidence>